<dbReference type="InterPro" id="IPR013154">
    <property type="entry name" value="ADH-like_N"/>
</dbReference>
<protein>
    <recommendedName>
        <fullName evidence="9">L-arabinitol 4-dehydrogenase</fullName>
        <ecNumber evidence="8">1.1.1.12</ecNumber>
    </recommendedName>
</protein>
<comment type="similarity">
    <text evidence="2">Belongs to the zinc-containing alcohol dehydrogenase family.</text>
</comment>
<keyword evidence="5" id="KW-0862">Zinc</keyword>
<evidence type="ECO:0000256" key="8">
    <source>
        <dbReference type="ARBA" id="ARBA00038954"/>
    </source>
</evidence>
<comment type="catalytic activity">
    <reaction evidence="10">
        <text>L-arabinitol + NAD(+) = L-xylulose + NADH + H(+)</text>
        <dbReference type="Rhea" id="RHEA:16381"/>
        <dbReference type="ChEBI" id="CHEBI:15378"/>
        <dbReference type="ChEBI" id="CHEBI:17399"/>
        <dbReference type="ChEBI" id="CHEBI:18403"/>
        <dbReference type="ChEBI" id="CHEBI:57540"/>
        <dbReference type="ChEBI" id="CHEBI:57945"/>
        <dbReference type="EC" id="1.1.1.12"/>
    </reaction>
</comment>
<evidence type="ECO:0000256" key="5">
    <source>
        <dbReference type="ARBA" id="ARBA00022833"/>
    </source>
</evidence>
<evidence type="ECO:0000256" key="10">
    <source>
        <dbReference type="ARBA" id="ARBA00049317"/>
    </source>
</evidence>
<dbReference type="PANTHER" id="PTHR43161:SF12">
    <property type="entry name" value="L-ARABINITOL 4-DEHYDROGENASE"/>
    <property type="match status" value="1"/>
</dbReference>
<dbReference type="EMBL" id="MU003917">
    <property type="protein sequence ID" value="KAF2715945.1"/>
    <property type="molecule type" value="Genomic_DNA"/>
</dbReference>
<organism evidence="13 14">
    <name type="scientific">Polychaeton citri CBS 116435</name>
    <dbReference type="NCBI Taxonomy" id="1314669"/>
    <lineage>
        <taxon>Eukaryota</taxon>
        <taxon>Fungi</taxon>
        <taxon>Dikarya</taxon>
        <taxon>Ascomycota</taxon>
        <taxon>Pezizomycotina</taxon>
        <taxon>Dothideomycetes</taxon>
        <taxon>Dothideomycetidae</taxon>
        <taxon>Capnodiales</taxon>
        <taxon>Capnodiaceae</taxon>
        <taxon>Polychaeton</taxon>
    </lineage>
</organism>
<comment type="caution">
    <text evidence="13">The sequence shown here is derived from an EMBL/GenBank/DDBJ whole genome shotgun (WGS) entry which is preliminary data.</text>
</comment>
<evidence type="ECO:0000256" key="1">
    <source>
        <dbReference type="ARBA" id="ARBA00001947"/>
    </source>
</evidence>
<dbReference type="FunFam" id="3.40.50.720:FF:000068">
    <property type="entry name" value="Sorbitol dehydrogenase"/>
    <property type="match status" value="1"/>
</dbReference>
<dbReference type="SUPFAM" id="SSF50129">
    <property type="entry name" value="GroES-like"/>
    <property type="match status" value="1"/>
</dbReference>
<dbReference type="Gene3D" id="3.40.50.720">
    <property type="entry name" value="NAD(P)-binding Rossmann-like Domain"/>
    <property type="match status" value="1"/>
</dbReference>
<evidence type="ECO:0000313" key="13">
    <source>
        <dbReference type="EMBL" id="KAF2715945.1"/>
    </source>
</evidence>
<accession>A0A9P4PY32</accession>
<comment type="cofactor">
    <cofactor evidence="1">
        <name>Zn(2+)</name>
        <dbReference type="ChEBI" id="CHEBI:29105"/>
    </cofactor>
</comment>
<dbReference type="EC" id="1.1.1.12" evidence="8"/>
<dbReference type="GO" id="GO:0050019">
    <property type="term" value="F:L-arabinitol 4-dehydrogenase activity"/>
    <property type="evidence" value="ECO:0007669"/>
    <property type="project" value="UniProtKB-EC"/>
</dbReference>
<dbReference type="OrthoDB" id="2148442at2759"/>
<dbReference type="SUPFAM" id="SSF51735">
    <property type="entry name" value="NAD(P)-binding Rossmann-fold domains"/>
    <property type="match status" value="1"/>
</dbReference>
<gene>
    <name evidence="13" type="ORF">K431DRAFT_289829</name>
</gene>
<dbReference type="InterPro" id="IPR036291">
    <property type="entry name" value="NAD(P)-bd_dom_sf"/>
</dbReference>
<dbReference type="PANTHER" id="PTHR43161">
    <property type="entry name" value="SORBITOL DEHYDROGENASE"/>
    <property type="match status" value="1"/>
</dbReference>
<comment type="subunit">
    <text evidence="3">Homotetramer.</text>
</comment>
<evidence type="ECO:0000259" key="12">
    <source>
        <dbReference type="Pfam" id="PF08240"/>
    </source>
</evidence>
<keyword evidence="14" id="KW-1185">Reference proteome</keyword>
<dbReference type="Pfam" id="PF00107">
    <property type="entry name" value="ADH_zinc_N"/>
    <property type="match status" value="1"/>
</dbReference>
<dbReference type="InterPro" id="IPR013149">
    <property type="entry name" value="ADH-like_C"/>
</dbReference>
<evidence type="ECO:0000313" key="14">
    <source>
        <dbReference type="Proteomes" id="UP000799441"/>
    </source>
</evidence>
<evidence type="ECO:0000256" key="6">
    <source>
        <dbReference type="ARBA" id="ARBA00023002"/>
    </source>
</evidence>
<feature type="domain" description="Alcohol dehydrogenase-like N-terminal" evidence="12">
    <location>
        <begin position="45"/>
        <end position="158"/>
    </location>
</feature>
<sequence length="374" mass="40185">MATATVTTTKPSKANIGVYTNPQHDLWVADAEPKQEEIEKGEGLKPGEVTIAIKSTGICGSDVHFWHAGCIGPMIVEDTHILGHESAGVVVAKHPSVKSHSIGDRVAIEPNIICNECEPCLTGKYNGCENVLFRSTPPIPGLLRRYVNHPAVWCHKIGDMSFEDGALLEPLSVALAGMQRANITLGDGVVVCGAGPIGLVTLVCVKAAGAEPIVITDIDQGRLDFAKELVPSVRTHKVDFADSPEQFAAKVLKLADGVEPAVCMECTGVESSVAGAIQVTKFGGKVFVIGVGKPEIKIPFMRLSTREVDLQFQYRYSNTWPRAIRLLKGGVINLSKLVTHRFRLEDAVEAFKVAADAKQGGIKVMIQSMDEGER</sequence>
<name>A0A9P4PY32_9PEZI</name>
<keyword evidence="4" id="KW-0479">Metal-binding</keyword>
<dbReference type="InterPro" id="IPR011032">
    <property type="entry name" value="GroES-like_sf"/>
</dbReference>
<proteinExistence type="inferred from homology"/>
<feature type="domain" description="Alcohol dehydrogenase-like C-terminal" evidence="11">
    <location>
        <begin position="196"/>
        <end position="328"/>
    </location>
</feature>
<dbReference type="InterPro" id="IPR045306">
    <property type="entry name" value="SDH-like"/>
</dbReference>
<evidence type="ECO:0000256" key="7">
    <source>
        <dbReference type="ARBA" id="ARBA00023027"/>
    </source>
</evidence>
<dbReference type="Proteomes" id="UP000799441">
    <property type="component" value="Unassembled WGS sequence"/>
</dbReference>
<reference evidence="13" key="1">
    <citation type="journal article" date="2020" name="Stud. Mycol.">
        <title>101 Dothideomycetes genomes: a test case for predicting lifestyles and emergence of pathogens.</title>
        <authorList>
            <person name="Haridas S."/>
            <person name="Albert R."/>
            <person name="Binder M."/>
            <person name="Bloem J."/>
            <person name="Labutti K."/>
            <person name="Salamov A."/>
            <person name="Andreopoulos B."/>
            <person name="Baker S."/>
            <person name="Barry K."/>
            <person name="Bills G."/>
            <person name="Bluhm B."/>
            <person name="Cannon C."/>
            <person name="Castanera R."/>
            <person name="Culley D."/>
            <person name="Daum C."/>
            <person name="Ezra D."/>
            <person name="Gonzalez J."/>
            <person name="Henrissat B."/>
            <person name="Kuo A."/>
            <person name="Liang C."/>
            <person name="Lipzen A."/>
            <person name="Lutzoni F."/>
            <person name="Magnuson J."/>
            <person name="Mondo S."/>
            <person name="Nolan M."/>
            <person name="Ohm R."/>
            <person name="Pangilinan J."/>
            <person name="Park H.-J."/>
            <person name="Ramirez L."/>
            <person name="Alfaro M."/>
            <person name="Sun H."/>
            <person name="Tritt A."/>
            <person name="Yoshinaga Y."/>
            <person name="Zwiers L.-H."/>
            <person name="Turgeon B."/>
            <person name="Goodwin S."/>
            <person name="Spatafora J."/>
            <person name="Crous P."/>
            <person name="Grigoriev I."/>
        </authorList>
    </citation>
    <scope>NUCLEOTIDE SEQUENCE</scope>
    <source>
        <strain evidence="13">CBS 116435</strain>
    </source>
</reference>
<dbReference type="Pfam" id="PF08240">
    <property type="entry name" value="ADH_N"/>
    <property type="match status" value="1"/>
</dbReference>
<evidence type="ECO:0000259" key="11">
    <source>
        <dbReference type="Pfam" id="PF00107"/>
    </source>
</evidence>
<keyword evidence="7" id="KW-0520">NAD</keyword>
<evidence type="ECO:0000256" key="4">
    <source>
        <dbReference type="ARBA" id="ARBA00022723"/>
    </source>
</evidence>
<keyword evidence="6" id="KW-0560">Oxidoreductase</keyword>
<dbReference type="CDD" id="cd05285">
    <property type="entry name" value="sorbitol_DH"/>
    <property type="match status" value="1"/>
</dbReference>
<evidence type="ECO:0000256" key="2">
    <source>
        <dbReference type="ARBA" id="ARBA00008072"/>
    </source>
</evidence>
<dbReference type="GO" id="GO:0046872">
    <property type="term" value="F:metal ion binding"/>
    <property type="evidence" value="ECO:0007669"/>
    <property type="project" value="UniProtKB-KW"/>
</dbReference>
<evidence type="ECO:0000256" key="3">
    <source>
        <dbReference type="ARBA" id="ARBA00011881"/>
    </source>
</evidence>
<dbReference type="AlphaFoldDB" id="A0A9P4PY32"/>
<dbReference type="GO" id="GO:0006062">
    <property type="term" value="P:sorbitol catabolic process"/>
    <property type="evidence" value="ECO:0007669"/>
    <property type="project" value="TreeGrafter"/>
</dbReference>
<dbReference type="GO" id="GO:0003939">
    <property type="term" value="F:L-iditol 2-dehydrogenase (NAD+) activity"/>
    <property type="evidence" value="ECO:0007669"/>
    <property type="project" value="TreeGrafter"/>
</dbReference>
<dbReference type="Gene3D" id="3.90.180.10">
    <property type="entry name" value="Medium-chain alcohol dehydrogenases, catalytic domain"/>
    <property type="match status" value="1"/>
</dbReference>
<evidence type="ECO:0000256" key="9">
    <source>
        <dbReference type="ARBA" id="ARBA00039783"/>
    </source>
</evidence>